<protein>
    <submittedName>
        <fullName evidence="3">Transposase</fullName>
    </submittedName>
</protein>
<evidence type="ECO:0000313" key="4">
    <source>
        <dbReference type="Proteomes" id="UP001551675"/>
    </source>
</evidence>
<dbReference type="InterPro" id="IPR003346">
    <property type="entry name" value="Transposase_20"/>
</dbReference>
<name>A0ABV3GSA7_MICGL</name>
<gene>
    <name evidence="3" type="ORF">AB0I59_38520</name>
</gene>
<feature type="region of interest" description="Disordered" evidence="1">
    <location>
        <begin position="50"/>
        <end position="90"/>
    </location>
</feature>
<proteinExistence type="predicted"/>
<evidence type="ECO:0000313" key="3">
    <source>
        <dbReference type="EMBL" id="MEV0974523.1"/>
    </source>
</evidence>
<comment type="caution">
    <text evidence="3">The sequence shown here is derived from an EMBL/GenBank/DDBJ whole genome shotgun (WGS) entry which is preliminary data.</text>
</comment>
<dbReference type="Proteomes" id="UP001551675">
    <property type="component" value="Unassembled WGS sequence"/>
</dbReference>
<dbReference type="Pfam" id="PF02371">
    <property type="entry name" value="Transposase_20"/>
    <property type="match status" value="1"/>
</dbReference>
<accession>A0ABV3GSA7</accession>
<dbReference type="RefSeq" id="WP_358141243.1">
    <property type="nucleotide sequence ID" value="NZ_JBFALK010000031.1"/>
</dbReference>
<feature type="domain" description="Transposase IS116/IS110/IS902 C-terminal" evidence="2">
    <location>
        <begin position="1"/>
        <end position="52"/>
    </location>
</feature>
<organism evidence="3 4">
    <name type="scientific">Microtetraspora glauca</name>
    <dbReference type="NCBI Taxonomy" id="1996"/>
    <lineage>
        <taxon>Bacteria</taxon>
        <taxon>Bacillati</taxon>
        <taxon>Actinomycetota</taxon>
        <taxon>Actinomycetes</taxon>
        <taxon>Streptosporangiales</taxon>
        <taxon>Streptosporangiaceae</taxon>
        <taxon>Microtetraspora</taxon>
    </lineage>
</organism>
<feature type="compositionally biased region" description="Basic residues" evidence="1">
    <location>
        <begin position="78"/>
        <end position="90"/>
    </location>
</feature>
<evidence type="ECO:0000259" key="2">
    <source>
        <dbReference type="Pfam" id="PF02371"/>
    </source>
</evidence>
<evidence type="ECO:0000256" key="1">
    <source>
        <dbReference type="SAM" id="MobiDB-lite"/>
    </source>
</evidence>
<reference evidence="3 4" key="1">
    <citation type="submission" date="2024-06" db="EMBL/GenBank/DDBJ databases">
        <title>The Natural Products Discovery Center: Release of the First 8490 Sequenced Strains for Exploring Actinobacteria Biosynthetic Diversity.</title>
        <authorList>
            <person name="Kalkreuter E."/>
            <person name="Kautsar S.A."/>
            <person name="Yang D."/>
            <person name="Bader C.D."/>
            <person name="Teijaro C.N."/>
            <person name="Fluegel L."/>
            <person name="Davis C.M."/>
            <person name="Simpson J.R."/>
            <person name="Lauterbach L."/>
            <person name="Steele A.D."/>
            <person name="Gui C."/>
            <person name="Meng S."/>
            <person name="Li G."/>
            <person name="Viehrig K."/>
            <person name="Ye F."/>
            <person name="Su P."/>
            <person name="Kiefer A.F."/>
            <person name="Nichols A."/>
            <person name="Cepeda A.J."/>
            <person name="Yan W."/>
            <person name="Fan B."/>
            <person name="Jiang Y."/>
            <person name="Adhikari A."/>
            <person name="Zheng C.-J."/>
            <person name="Schuster L."/>
            <person name="Cowan T.M."/>
            <person name="Smanski M.J."/>
            <person name="Chevrette M.G."/>
            <person name="De Carvalho L.P.S."/>
            <person name="Shen B."/>
        </authorList>
    </citation>
    <scope>NUCLEOTIDE SEQUENCE [LARGE SCALE GENOMIC DNA]</scope>
    <source>
        <strain evidence="3 4">NPDC050100</strain>
    </source>
</reference>
<sequence length="90" mass="10024">MSRFPTAGHLCSWAKFTPVIEKSAGKKKGKNSTGHGNRYLARILGEAAVAAGKTPPLRHPQQTRSQETHPHPPARSPRLPRRPRTRRLTK</sequence>
<feature type="region of interest" description="Disordered" evidence="1">
    <location>
        <begin position="15"/>
        <end position="37"/>
    </location>
</feature>
<dbReference type="EMBL" id="JBFALK010000031">
    <property type="protein sequence ID" value="MEV0974523.1"/>
    <property type="molecule type" value="Genomic_DNA"/>
</dbReference>
<keyword evidence="4" id="KW-1185">Reference proteome</keyword>